<keyword evidence="4" id="KW-1003">Cell membrane</keyword>
<dbReference type="RefSeq" id="WP_179269589.1">
    <property type="nucleotide sequence ID" value="NZ_CP058579.1"/>
</dbReference>
<dbReference type="InterPro" id="IPR010065">
    <property type="entry name" value="AA_ABC_transptr_permease_3TM"/>
</dbReference>
<dbReference type="Gene3D" id="1.10.3720.10">
    <property type="entry name" value="MetI-like"/>
    <property type="match status" value="1"/>
</dbReference>
<evidence type="ECO:0000313" key="11">
    <source>
        <dbReference type="EMBL" id="QLG63004.1"/>
    </source>
</evidence>
<feature type="transmembrane region" description="Helical" evidence="9">
    <location>
        <begin position="68"/>
        <end position="92"/>
    </location>
</feature>
<evidence type="ECO:0000256" key="9">
    <source>
        <dbReference type="RuleBase" id="RU363032"/>
    </source>
</evidence>
<gene>
    <name evidence="11" type="ORF">HUG12_15190</name>
</gene>
<comment type="similarity">
    <text evidence="2">Belongs to the binding-protein-dependent transport system permease family. HisMQ subfamily.</text>
</comment>
<keyword evidence="3 9" id="KW-0813">Transport</keyword>
<evidence type="ECO:0000313" key="12">
    <source>
        <dbReference type="Proteomes" id="UP000509626"/>
    </source>
</evidence>
<keyword evidence="6" id="KW-0029">Amino-acid transport</keyword>
<dbReference type="NCBIfam" id="TIGR01726">
    <property type="entry name" value="HEQRo_perm_3TM"/>
    <property type="match status" value="1"/>
</dbReference>
<dbReference type="GO" id="GO:0022857">
    <property type="term" value="F:transmembrane transporter activity"/>
    <property type="evidence" value="ECO:0007669"/>
    <property type="project" value="InterPro"/>
</dbReference>
<accession>A0A7D5QIG0</accession>
<evidence type="ECO:0000259" key="10">
    <source>
        <dbReference type="PROSITE" id="PS50928"/>
    </source>
</evidence>
<keyword evidence="5 9" id="KW-0812">Transmembrane</keyword>
<evidence type="ECO:0000256" key="7">
    <source>
        <dbReference type="ARBA" id="ARBA00022989"/>
    </source>
</evidence>
<dbReference type="Pfam" id="PF00528">
    <property type="entry name" value="BPD_transp_1"/>
    <property type="match status" value="1"/>
</dbReference>
<proteinExistence type="inferred from homology"/>
<dbReference type="InterPro" id="IPR043429">
    <property type="entry name" value="ArtM/GltK/GlnP/TcyL/YhdX-like"/>
</dbReference>
<dbReference type="InterPro" id="IPR000515">
    <property type="entry name" value="MetI-like"/>
</dbReference>
<organism evidence="11 12">
    <name type="scientific">Halorarum salinum</name>
    <dbReference type="NCBI Taxonomy" id="2743089"/>
    <lineage>
        <taxon>Archaea</taxon>
        <taxon>Methanobacteriati</taxon>
        <taxon>Methanobacteriota</taxon>
        <taxon>Stenosarchaea group</taxon>
        <taxon>Halobacteria</taxon>
        <taxon>Halobacteriales</taxon>
        <taxon>Haloferacaceae</taxon>
        <taxon>Halorarum</taxon>
    </lineage>
</organism>
<dbReference type="PROSITE" id="PS50928">
    <property type="entry name" value="ABC_TM1"/>
    <property type="match status" value="1"/>
</dbReference>
<evidence type="ECO:0000256" key="3">
    <source>
        <dbReference type="ARBA" id="ARBA00022448"/>
    </source>
</evidence>
<dbReference type="KEGG" id="halu:HUG12_15190"/>
<keyword evidence="8 9" id="KW-0472">Membrane</keyword>
<dbReference type="PANTHER" id="PTHR30614">
    <property type="entry name" value="MEMBRANE COMPONENT OF AMINO ACID ABC TRANSPORTER"/>
    <property type="match status" value="1"/>
</dbReference>
<dbReference type="OrthoDB" id="60458at2157"/>
<keyword evidence="12" id="KW-1185">Reference proteome</keyword>
<protein>
    <submittedName>
        <fullName evidence="11">Amino acid ABC transporter permease</fullName>
    </submittedName>
</protein>
<dbReference type="GeneID" id="56038831"/>
<dbReference type="InterPro" id="IPR035906">
    <property type="entry name" value="MetI-like_sf"/>
</dbReference>
<dbReference type="Proteomes" id="UP000509626">
    <property type="component" value="Chromosome"/>
</dbReference>
<feature type="transmembrane region" description="Helical" evidence="9">
    <location>
        <begin position="27"/>
        <end position="48"/>
    </location>
</feature>
<feature type="transmembrane region" description="Helical" evidence="9">
    <location>
        <begin position="113"/>
        <end position="131"/>
    </location>
</feature>
<evidence type="ECO:0000256" key="4">
    <source>
        <dbReference type="ARBA" id="ARBA00022475"/>
    </source>
</evidence>
<reference evidence="11 12" key="1">
    <citation type="submission" date="2020-06" db="EMBL/GenBank/DDBJ databases">
        <title>NJ-3-1, isolated from saline soil.</title>
        <authorList>
            <person name="Cui H.L."/>
            <person name="Shi X."/>
        </authorList>
    </citation>
    <scope>NUCLEOTIDE SEQUENCE [LARGE SCALE GENOMIC DNA]</scope>
    <source>
        <strain evidence="11 12">NJ-3-1</strain>
    </source>
</reference>
<dbReference type="AlphaFoldDB" id="A0A7D5QIG0"/>
<evidence type="ECO:0000256" key="5">
    <source>
        <dbReference type="ARBA" id="ARBA00022692"/>
    </source>
</evidence>
<sequence>MATDTGRETGTEAGVIERMNDATFRRIGVFGTSLVAVGVAAFLLYVLLVRVDYELFVEIIYPQFTLAFLRVLGIVLVSSVLSVIAGIVVGLARVSLTGVTRNIAKGYIEFFRGTPLLFQLFAIYIGIPQLWNGAFPIDQWNYYAAVIGLTLNHAAYVGEATRGGIESIPSGQMEAARSLGMSYIQSMQNVVLPQAWRNSLAAIGNDQVILVKDTSLLTVLAVPELMTAFRNINSATFDAWTPLILVAIAYLMLTIPLGRVVSYLERRADPASAGGDG</sequence>
<comment type="subcellular location">
    <subcellularLocation>
        <location evidence="1 9">Cell membrane</location>
        <topology evidence="1 9">Multi-pass membrane protein</topology>
    </subcellularLocation>
</comment>
<dbReference type="SUPFAM" id="SSF161098">
    <property type="entry name" value="MetI-like"/>
    <property type="match status" value="1"/>
</dbReference>
<evidence type="ECO:0000256" key="6">
    <source>
        <dbReference type="ARBA" id="ARBA00022970"/>
    </source>
</evidence>
<name>A0A7D5QIG0_9EURY</name>
<evidence type="ECO:0000256" key="1">
    <source>
        <dbReference type="ARBA" id="ARBA00004651"/>
    </source>
</evidence>
<feature type="transmembrane region" description="Helical" evidence="9">
    <location>
        <begin position="239"/>
        <end position="257"/>
    </location>
</feature>
<evidence type="ECO:0000256" key="8">
    <source>
        <dbReference type="ARBA" id="ARBA00023136"/>
    </source>
</evidence>
<keyword evidence="7 9" id="KW-1133">Transmembrane helix</keyword>
<dbReference type="PANTHER" id="PTHR30614:SF20">
    <property type="entry name" value="GLUTAMINE TRANSPORT SYSTEM PERMEASE PROTEIN GLNP"/>
    <property type="match status" value="1"/>
</dbReference>
<evidence type="ECO:0000256" key="2">
    <source>
        <dbReference type="ARBA" id="ARBA00010072"/>
    </source>
</evidence>
<dbReference type="CDD" id="cd06261">
    <property type="entry name" value="TM_PBP2"/>
    <property type="match status" value="1"/>
</dbReference>
<feature type="domain" description="ABC transmembrane type-1" evidence="10">
    <location>
        <begin position="68"/>
        <end position="261"/>
    </location>
</feature>
<dbReference type="EMBL" id="CP058579">
    <property type="protein sequence ID" value="QLG63004.1"/>
    <property type="molecule type" value="Genomic_DNA"/>
</dbReference>
<dbReference type="GO" id="GO:0043190">
    <property type="term" value="C:ATP-binding cassette (ABC) transporter complex"/>
    <property type="evidence" value="ECO:0007669"/>
    <property type="project" value="InterPro"/>
</dbReference>
<dbReference type="GO" id="GO:0006865">
    <property type="term" value="P:amino acid transport"/>
    <property type="evidence" value="ECO:0007669"/>
    <property type="project" value="UniProtKB-KW"/>
</dbReference>